<evidence type="ECO:0000313" key="2">
    <source>
        <dbReference type="EMBL" id="PWN24121.1"/>
    </source>
</evidence>
<proteinExistence type="predicted"/>
<sequence>MATMSIQELPSELLVFIFLNLDPLSAIKCRAVCKDWEALGKSNLFMRALCQHERFLAPGQTLSSLRKPKRRPRGSYLSWSHTHSQGQLKGLRLKDMASYDVFFKNKWQIQNAWPPSRVPAELSPSISAPGSTEVEATLDAAVKDPKLETSTSSLPSKTTDRPSLLKMYSTSLRPGTFFPGTACFDRAEECLVTSIKNESGLAVIDALTGSVLSFYRRSAAGRPAGAQLWLSEGWIVYATGHKELLVSSTLY</sequence>
<dbReference type="InterPro" id="IPR036047">
    <property type="entry name" value="F-box-like_dom_sf"/>
</dbReference>
<dbReference type="SMART" id="SM00256">
    <property type="entry name" value="FBOX"/>
    <property type="match status" value="1"/>
</dbReference>
<name>A0A316UIG4_9BASI</name>
<protein>
    <recommendedName>
        <fullName evidence="1">F-box domain-containing protein</fullName>
    </recommendedName>
</protein>
<gene>
    <name evidence="2" type="ORF">BCV69DRAFT_20764</name>
</gene>
<dbReference type="SUPFAM" id="SSF81383">
    <property type="entry name" value="F-box domain"/>
    <property type="match status" value="1"/>
</dbReference>
<dbReference type="Pfam" id="PF12937">
    <property type="entry name" value="F-box-like"/>
    <property type="match status" value="1"/>
</dbReference>
<dbReference type="PROSITE" id="PS50181">
    <property type="entry name" value="FBOX"/>
    <property type="match status" value="1"/>
</dbReference>
<keyword evidence="3" id="KW-1185">Reference proteome</keyword>
<evidence type="ECO:0000259" key="1">
    <source>
        <dbReference type="PROSITE" id="PS50181"/>
    </source>
</evidence>
<dbReference type="Proteomes" id="UP000245942">
    <property type="component" value="Unassembled WGS sequence"/>
</dbReference>
<reference evidence="2 3" key="1">
    <citation type="journal article" date="2018" name="Mol. Biol. Evol.">
        <title>Broad Genomic Sampling Reveals a Smut Pathogenic Ancestry of the Fungal Clade Ustilaginomycotina.</title>
        <authorList>
            <person name="Kijpornyongpan T."/>
            <person name="Mondo S.J."/>
            <person name="Barry K."/>
            <person name="Sandor L."/>
            <person name="Lee J."/>
            <person name="Lipzen A."/>
            <person name="Pangilinan J."/>
            <person name="LaButti K."/>
            <person name="Hainaut M."/>
            <person name="Henrissat B."/>
            <person name="Grigoriev I.V."/>
            <person name="Spatafora J.W."/>
            <person name="Aime M.C."/>
        </authorList>
    </citation>
    <scope>NUCLEOTIDE SEQUENCE [LARGE SCALE GENOMIC DNA]</scope>
    <source>
        <strain evidence="2 3">MCA 4718</strain>
    </source>
</reference>
<dbReference type="Gene3D" id="1.20.1280.50">
    <property type="match status" value="1"/>
</dbReference>
<dbReference type="OrthoDB" id="2095648at2759"/>
<dbReference type="AlphaFoldDB" id="A0A316UIG4"/>
<dbReference type="RefSeq" id="XP_025351281.1">
    <property type="nucleotide sequence ID" value="XM_025489728.1"/>
</dbReference>
<dbReference type="GeneID" id="37011462"/>
<dbReference type="EMBL" id="KZ819321">
    <property type="protein sequence ID" value="PWN24121.1"/>
    <property type="molecule type" value="Genomic_DNA"/>
</dbReference>
<organism evidence="2 3">
    <name type="scientific">Pseudomicrostroma glucosiphilum</name>
    <dbReference type="NCBI Taxonomy" id="1684307"/>
    <lineage>
        <taxon>Eukaryota</taxon>
        <taxon>Fungi</taxon>
        <taxon>Dikarya</taxon>
        <taxon>Basidiomycota</taxon>
        <taxon>Ustilaginomycotina</taxon>
        <taxon>Exobasidiomycetes</taxon>
        <taxon>Microstromatales</taxon>
        <taxon>Microstromatales incertae sedis</taxon>
        <taxon>Pseudomicrostroma</taxon>
    </lineage>
</organism>
<evidence type="ECO:0000313" key="3">
    <source>
        <dbReference type="Proteomes" id="UP000245942"/>
    </source>
</evidence>
<accession>A0A316UIG4</accession>
<dbReference type="InterPro" id="IPR001810">
    <property type="entry name" value="F-box_dom"/>
</dbReference>
<feature type="domain" description="F-box" evidence="1">
    <location>
        <begin position="3"/>
        <end position="49"/>
    </location>
</feature>